<name>A0ABU5IW68_9BACI</name>
<protein>
    <submittedName>
        <fullName evidence="2">Aminoglycoside phosphotransferase family protein</fullName>
        <ecNumber evidence="2">2.7.1.-</ecNumber>
    </submittedName>
</protein>
<comment type="caution">
    <text evidence="2">The sequence shown here is derived from an EMBL/GenBank/DDBJ whole genome shotgun (WGS) entry which is preliminary data.</text>
</comment>
<dbReference type="InterPro" id="IPR051678">
    <property type="entry name" value="AGP_Transferase"/>
</dbReference>
<gene>
    <name evidence="2" type="ORF">SM124_06570</name>
</gene>
<dbReference type="InterPro" id="IPR002575">
    <property type="entry name" value="Aminoglycoside_PTrfase"/>
</dbReference>
<evidence type="ECO:0000313" key="3">
    <source>
        <dbReference type="Proteomes" id="UP001290455"/>
    </source>
</evidence>
<organism evidence="2 3">
    <name type="scientific">Robertmurraya mangrovi</name>
    <dbReference type="NCBI Taxonomy" id="3098077"/>
    <lineage>
        <taxon>Bacteria</taxon>
        <taxon>Bacillati</taxon>
        <taxon>Bacillota</taxon>
        <taxon>Bacilli</taxon>
        <taxon>Bacillales</taxon>
        <taxon>Bacillaceae</taxon>
        <taxon>Robertmurraya</taxon>
    </lineage>
</organism>
<sequence length="311" mass="37121">MTELENRLKEFRWKLLRKEIINGLHAGNIIRISVMDENNHVRKFIYKEFSTGRKNEIEIYSKLLPILSSFVPVIKLWNMEPEAILMEDLGTSLKKNFHQSTMEDKKITLLNILYTLSDLHSTHQDLSTTTLPKHQMTTEWYDWCCMQLDKLSSLHLDWFQYEWEGVMKSASKLIYSNYEVKCPAVLTHGDPHLDNVFIKNDQSVCLIDWEWAALGSPLRDMTILLQDIYDIHLIRFVKEYYYKLLTEKGIHIEKENYLDDFNYLYMDHTFMMLAWEVEKHFKGFVSEKEIKHIIEFKIGQIQNTVQDIFSY</sequence>
<dbReference type="EC" id="2.7.1.-" evidence="2"/>
<evidence type="ECO:0000259" key="1">
    <source>
        <dbReference type="Pfam" id="PF01636"/>
    </source>
</evidence>
<dbReference type="Gene3D" id="3.90.1200.10">
    <property type="match status" value="1"/>
</dbReference>
<dbReference type="SUPFAM" id="SSF56112">
    <property type="entry name" value="Protein kinase-like (PK-like)"/>
    <property type="match status" value="1"/>
</dbReference>
<dbReference type="EMBL" id="JAXOFX010000003">
    <property type="protein sequence ID" value="MDZ5471408.1"/>
    <property type="molecule type" value="Genomic_DNA"/>
</dbReference>
<dbReference type="RefSeq" id="WP_322445703.1">
    <property type="nucleotide sequence ID" value="NZ_JAXOFX010000003.1"/>
</dbReference>
<evidence type="ECO:0000313" key="2">
    <source>
        <dbReference type="EMBL" id="MDZ5471408.1"/>
    </source>
</evidence>
<proteinExistence type="predicted"/>
<dbReference type="Pfam" id="PF01636">
    <property type="entry name" value="APH"/>
    <property type="match status" value="1"/>
</dbReference>
<dbReference type="PANTHER" id="PTHR21310">
    <property type="entry name" value="AMINOGLYCOSIDE PHOSPHOTRANSFERASE-RELATED-RELATED"/>
    <property type="match status" value="1"/>
</dbReference>
<dbReference type="GO" id="GO:0016740">
    <property type="term" value="F:transferase activity"/>
    <property type="evidence" value="ECO:0007669"/>
    <property type="project" value="UniProtKB-KW"/>
</dbReference>
<reference evidence="2 3" key="1">
    <citation type="submission" date="2023-11" db="EMBL/GenBank/DDBJ databases">
        <title>Bacillus jintuensis, isolated from a mudflat on the Beibu Gulf coast.</title>
        <authorList>
            <person name="Li M."/>
        </authorList>
    </citation>
    <scope>NUCLEOTIDE SEQUENCE [LARGE SCALE GENOMIC DNA]</scope>
    <source>
        <strain evidence="2 3">31A1R</strain>
    </source>
</reference>
<dbReference type="Proteomes" id="UP001290455">
    <property type="component" value="Unassembled WGS sequence"/>
</dbReference>
<dbReference type="InterPro" id="IPR011009">
    <property type="entry name" value="Kinase-like_dom_sf"/>
</dbReference>
<keyword evidence="2" id="KW-0808">Transferase</keyword>
<feature type="domain" description="Aminoglycoside phosphotransferase" evidence="1">
    <location>
        <begin position="115"/>
        <end position="240"/>
    </location>
</feature>
<keyword evidence="3" id="KW-1185">Reference proteome</keyword>
<accession>A0ABU5IW68</accession>